<feature type="compositionally biased region" description="Polar residues" evidence="1">
    <location>
        <begin position="7"/>
        <end position="20"/>
    </location>
</feature>
<organism evidence="2 3">
    <name type="scientific">Portunus trituberculatus</name>
    <name type="common">Swimming crab</name>
    <name type="synonym">Neptunus trituberculatus</name>
    <dbReference type="NCBI Taxonomy" id="210409"/>
    <lineage>
        <taxon>Eukaryota</taxon>
        <taxon>Metazoa</taxon>
        <taxon>Ecdysozoa</taxon>
        <taxon>Arthropoda</taxon>
        <taxon>Crustacea</taxon>
        <taxon>Multicrustacea</taxon>
        <taxon>Malacostraca</taxon>
        <taxon>Eumalacostraca</taxon>
        <taxon>Eucarida</taxon>
        <taxon>Decapoda</taxon>
        <taxon>Pleocyemata</taxon>
        <taxon>Brachyura</taxon>
        <taxon>Eubrachyura</taxon>
        <taxon>Portunoidea</taxon>
        <taxon>Portunidae</taxon>
        <taxon>Portuninae</taxon>
        <taxon>Portunus</taxon>
    </lineage>
</organism>
<evidence type="ECO:0000313" key="2">
    <source>
        <dbReference type="EMBL" id="MPD05797.1"/>
    </source>
</evidence>
<evidence type="ECO:0000256" key="1">
    <source>
        <dbReference type="SAM" id="MobiDB-lite"/>
    </source>
</evidence>
<protein>
    <submittedName>
        <fullName evidence="2">Uncharacterized protein</fullName>
    </submittedName>
</protein>
<keyword evidence="3" id="KW-1185">Reference proteome</keyword>
<sequence length="68" mass="7794">MMVWRAQVTQGPANTPQQVEESGACHRGPQRFRPQWFIFSHVTTQAALTFHLQRRPFSTSSVLLCSLH</sequence>
<reference evidence="2 3" key="1">
    <citation type="submission" date="2019-05" db="EMBL/GenBank/DDBJ databases">
        <title>Another draft genome of Portunus trituberculatus and its Hox gene families provides insights of decapod evolution.</title>
        <authorList>
            <person name="Jeong J.-H."/>
            <person name="Song I."/>
            <person name="Kim S."/>
            <person name="Choi T."/>
            <person name="Kim D."/>
            <person name="Ryu S."/>
            <person name="Kim W."/>
        </authorList>
    </citation>
    <scope>NUCLEOTIDE SEQUENCE [LARGE SCALE GENOMIC DNA]</scope>
    <source>
        <tissue evidence="2">Muscle</tissue>
    </source>
</reference>
<name>A0A5B7KGC8_PORTR</name>
<gene>
    <name evidence="2" type="ORF">E2C01_101565</name>
</gene>
<comment type="caution">
    <text evidence="2">The sequence shown here is derived from an EMBL/GenBank/DDBJ whole genome shotgun (WGS) entry which is preliminary data.</text>
</comment>
<dbReference type="AlphaFoldDB" id="A0A5B7KGC8"/>
<dbReference type="EMBL" id="VSRR010147818">
    <property type="protein sequence ID" value="MPD05797.1"/>
    <property type="molecule type" value="Genomic_DNA"/>
</dbReference>
<accession>A0A5B7KGC8</accession>
<feature type="region of interest" description="Disordered" evidence="1">
    <location>
        <begin position="1"/>
        <end position="25"/>
    </location>
</feature>
<evidence type="ECO:0000313" key="3">
    <source>
        <dbReference type="Proteomes" id="UP000324222"/>
    </source>
</evidence>
<proteinExistence type="predicted"/>
<dbReference type="Proteomes" id="UP000324222">
    <property type="component" value="Unassembled WGS sequence"/>
</dbReference>